<reference evidence="1" key="1">
    <citation type="submission" date="2013-01" db="EMBL/GenBank/DDBJ databases">
        <title>Genome assembly of Mariniradius saccharolyticus AK6.</title>
        <authorList>
            <person name="Vaidya B."/>
            <person name="Khatri I."/>
            <person name="Tanuku N.R.S."/>
            <person name="Subramanian S."/>
            <person name="Pinnaka A."/>
        </authorList>
    </citation>
    <scope>NUCLEOTIDE SEQUENCE [LARGE SCALE GENOMIC DNA]</scope>
    <source>
        <strain evidence="1">AK6</strain>
    </source>
</reference>
<sequence>MGFQMAFLGQMRKAVERREMEKSTKYQVQRTEAMGMGDNVLKRRF</sequence>
<accession>M7X7C5</accession>
<dbReference type="InParanoid" id="M7X7C5"/>
<dbReference type="RefSeq" id="WP_008627621.1">
    <property type="nucleotide sequence ID" value="NZ_AMZY02000010.1"/>
</dbReference>
<proteinExistence type="predicted"/>
<dbReference type="AlphaFoldDB" id="M7X7C5"/>
<gene>
    <name evidence="1" type="ORF">C943_00593</name>
</gene>
<dbReference type="EMBL" id="AMZY02000010">
    <property type="protein sequence ID" value="EMS33315.1"/>
    <property type="molecule type" value="Genomic_DNA"/>
</dbReference>
<dbReference type="Proteomes" id="UP000010953">
    <property type="component" value="Unassembled WGS sequence"/>
</dbReference>
<name>M7X7C5_9BACT</name>
<protein>
    <submittedName>
        <fullName evidence="1">Uncharacterized protein</fullName>
    </submittedName>
</protein>
<comment type="caution">
    <text evidence="1">The sequence shown here is derived from an EMBL/GenBank/DDBJ whole genome shotgun (WGS) entry which is preliminary data.</text>
</comment>
<keyword evidence="2" id="KW-1185">Reference proteome</keyword>
<evidence type="ECO:0000313" key="2">
    <source>
        <dbReference type="Proteomes" id="UP000010953"/>
    </source>
</evidence>
<evidence type="ECO:0000313" key="1">
    <source>
        <dbReference type="EMBL" id="EMS33315.1"/>
    </source>
</evidence>
<organism evidence="1 2">
    <name type="scientific">Mariniradius saccharolyticus AK6</name>
    <dbReference type="NCBI Taxonomy" id="1239962"/>
    <lineage>
        <taxon>Bacteria</taxon>
        <taxon>Pseudomonadati</taxon>
        <taxon>Bacteroidota</taxon>
        <taxon>Cytophagia</taxon>
        <taxon>Cytophagales</taxon>
        <taxon>Cyclobacteriaceae</taxon>
        <taxon>Mariniradius</taxon>
    </lineage>
</organism>